<keyword evidence="2" id="KW-1003">Cell membrane</keyword>
<protein>
    <submittedName>
        <fullName evidence="8">Type II secretion system F family protein</fullName>
    </submittedName>
</protein>
<evidence type="ECO:0000256" key="1">
    <source>
        <dbReference type="ARBA" id="ARBA00004651"/>
    </source>
</evidence>
<dbReference type="RefSeq" id="WP_379867654.1">
    <property type="nucleotide sequence ID" value="NZ_JBHTBW010000085.1"/>
</dbReference>
<reference evidence="9" key="1">
    <citation type="journal article" date="2019" name="Int. J. Syst. Evol. Microbiol.">
        <title>The Global Catalogue of Microorganisms (GCM) 10K type strain sequencing project: providing services to taxonomists for standard genome sequencing and annotation.</title>
        <authorList>
            <consortium name="The Broad Institute Genomics Platform"/>
            <consortium name="The Broad Institute Genome Sequencing Center for Infectious Disease"/>
            <person name="Wu L."/>
            <person name="Ma J."/>
        </authorList>
    </citation>
    <scope>NUCLEOTIDE SEQUENCE [LARGE SCALE GENOMIC DNA]</scope>
    <source>
        <strain evidence="9">CGMCC 1.12942</strain>
    </source>
</reference>
<dbReference type="Gene3D" id="1.20.81.30">
    <property type="entry name" value="Type II secretion system (T2SS), domain F"/>
    <property type="match status" value="1"/>
</dbReference>
<accession>A0ABW2RRJ3</accession>
<evidence type="ECO:0000313" key="9">
    <source>
        <dbReference type="Proteomes" id="UP001596500"/>
    </source>
</evidence>
<dbReference type="Pfam" id="PF00482">
    <property type="entry name" value="T2SSF"/>
    <property type="match status" value="1"/>
</dbReference>
<evidence type="ECO:0000259" key="7">
    <source>
        <dbReference type="Pfam" id="PF00482"/>
    </source>
</evidence>
<proteinExistence type="predicted"/>
<feature type="transmembrane region" description="Helical" evidence="6">
    <location>
        <begin position="275"/>
        <end position="299"/>
    </location>
</feature>
<sequence length="307" mass="34301">MAIGIIGALAVFSMLLAIYYWMQMKAAQRQTGEVLEKYVGSPTEIGWSDRLVERLDQYEWAKKLEPQLKRASIQLRPAEYTAILFLIGLGVFFLLYKGMGAPIPFSLIIPVVLIPLGSKMMINSRKFLYAQKIDNQLSEACRLLSSGARAGLSIPQGLELVVKEMDGPIKEELGIVVRELQLGKNVEVALKDMLKRVETKDLQVFINALVIQRRAGGDLARVLSEMAATMEERKVIHKTIDATVAQARYSAYLLPVISILMVVMMSQMIDGFFDFFTTAIGIGVLVIFIILQIIGFMLIRKIADIKV</sequence>
<dbReference type="InterPro" id="IPR018076">
    <property type="entry name" value="T2SS_GspF_dom"/>
</dbReference>
<comment type="caution">
    <text evidence="8">The sequence shown here is derived from an EMBL/GenBank/DDBJ whole genome shotgun (WGS) entry which is preliminary data.</text>
</comment>
<keyword evidence="9" id="KW-1185">Reference proteome</keyword>
<keyword evidence="5 6" id="KW-0472">Membrane</keyword>
<keyword evidence="3 6" id="KW-0812">Transmembrane</keyword>
<dbReference type="PANTHER" id="PTHR35007:SF1">
    <property type="entry name" value="PILUS ASSEMBLY PROTEIN"/>
    <property type="match status" value="1"/>
</dbReference>
<dbReference type="EMBL" id="JBHTBW010000085">
    <property type="protein sequence ID" value="MFC7443326.1"/>
    <property type="molecule type" value="Genomic_DNA"/>
</dbReference>
<feature type="transmembrane region" description="Helical" evidence="6">
    <location>
        <begin position="6"/>
        <end position="22"/>
    </location>
</feature>
<comment type="subcellular location">
    <subcellularLocation>
        <location evidence="1">Cell membrane</location>
        <topology evidence="1">Multi-pass membrane protein</topology>
    </subcellularLocation>
</comment>
<feature type="domain" description="Type II secretion system protein GspF" evidence="7">
    <location>
        <begin position="140"/>
        <end position="265"/>
    </location>
</feature>
<evidence type="ECO:0000256" key="3">
    <source>
        <dbReference type="ARBA" id="ARBA00022692"/>
    </source>
</evidence>
<evidence type="ECO:0000256" key="4">
    <source>
        <dbReference type="ARBA" id="ARBA00022989"/>
    </source>
</evidence>
<evidence type="ECO:0000256" key="2">
    <source>
        <dbReference type="ARBA" id="ARBA00022475"/>
    </source>
</evidence>
<keyword evidence="4 6" id="KW-1133">Transmembrane helix</keyword>
<dbReference type="InterPro" id="IPR042094">
    <property type="entry name" value="T2SS_GspF_sf"/>
</dbReference>
<feature type="transmembrane region" description="Helical" evidence="6">
    <location>
        <begin position="102"/>
        <end position="122"/>
    </location>
</feature>
<feature type="transmembrane region" description="Helical" evidence="6">
    <location>
        <begin position="78"/>
        <end position="96"/>
    </location>
</feature>
<name>A0ABW2RRJ3_9BACL</name>
<feature type="transmembrane region" description="Helical" evidence="6">
    <location>
        <begin position="249"/>
        <end position="269"/>
    </location>
</feature>
<evidence type="ECO:0000313" key="8">
    <source>
        <dbReference type="EMBL" id="MFC7443326.1"/>
    </source>
</evidence>
<organism evidence="8 9">
    <name type="scientific">Laceyella putida</name>
    <dbReference type="NCBI Taxonomy" id="110101"/>
    <lineage>
        <taxon>Bacteria</taxon>
        <taxon>Bacillati</taxon>
        <taxon>Bacillota</taxon>
        <taxon>Bacilli</taxon>
        <taxon>Bacillales</taxon>
        <taxon>Thermoactinomycetaceae</taxon>
        <taxon>Laceyella</taxon>
    </lineage>
</organism>
<dbReference type="PANTHER" id="PTHR35007">
    <property type="entry name" value="INTEGRAL MEMBRANE PROTEIN-RELATED"/>
    <property type="match status" value="1"/>
</dbReference>
<evidence type="ECO:0000256" key="5">
    <source>
        <dbReference type="ARBA" id="ARBA00023136"/>
    </source>
</evidence>
<gene>
    <name evidence="8" type="ORF">ACFQNG_19910</name>
</gene>
<evidence type="ECO:0000256" key="6">
    <source>
        <dbReference type="SAM" id="Phobius"/>
    </source>
</evidence>
<dbReference type="Proteomes" id="UP001596500">
    <property type="component" value="Unassembled WGS sequence"/>
</dbReference>